<dbReference type="Proteomes" id="UP000269221">
    <property type="component" value="Unassembled WGS sequence"/>
</dbReference>
<dbReference type="AlphaFoldDB" id="A0A3M0K6Q3"/>
<accession>A0A3M0K6Q3</accession>
<evidence type="ECO:0000313" key="2">
    <source>
        <dbReference type="Proteomes" id="UP000269221"/>
    </source>
</evidence>
<proteinExistence type="predicted"/>
<keyword evidence="2" id="KW-1185">Reference proteome</keyword>
<name>A0A3M0K6Q3_HIRRU</name>
<comment type="caution">
    <text evidence="1">The sequence shown here is derived from an EMBL/GenBank/DDBJ whole genome shotgun (WGS) entry which is preliminary data.</text>
</comment>
<dbReference type="EMBL" id="QRBI01000120">
    <property type="protein sequence ID" value="RMC06740.1"/>
    <property type="molecule type" value="Genomic_DNA"/>
</dbReference>
<reference evidence="1 2" key="1">
    <citation type="submission" date="2018-07" db="EMBL/GenBank/DDBJ databases">
        <title>A high quality draft genome assembly of the barn swallow (H. rustica rustica).</title>
        <authorList>
            <person name="Formenti G."/>
            <person name="Chiara M."/>
            <person name="Poveda L."/>
            <person name="Francoijs K.-J."/>
            <person name="Bonisoli-Alquati A."/>
            <person name="Canova L."/>
            <person name="Gianfranceschi L."/>
            <person name="Horner D.S."/>
            <person name="Saino N."/>
        </authorList>
    </citation>
    <scope>NUCLEOTIDE SEQUENCE [LARGE SCALE GENOMIC DNA]</scope>
    <source>
        <strain evidence="1">Chelidonia</strain>
        <tissue evidence="1">Blood</tissue>
    </source>
</reference>
<evidence type="ECO:0000313" key="1">
    <source>
        <dbReference type="EMBL" id="RMC06740.1"/>
    </source>
</evidence>
<protein>
    <submittedName>
        <fullName evidence="1">Uncharacterized protein</fullName>
    </submittedName>
</protein>
<organism evidence="1 2">
    <name type="scientific">Hirundo rustica rustica</name>
    <dbReference type="NCBI Taxonomy" id="333673"/>
    <lineage>
        <taxon>Eukaryota</taxon>
        <taxon>Metazoa</taxon>
        <taxon>Chordata</taxon>
        <taxon>Craniata</taxon>
        <taxon>Vertebrata</taxon>
        <taxon>Euteleostomi</taxon>
        <taxon>Archelosauria</taxon>
        <taxon>Archosauria</taxon>
        <taxon>Dinosauria</taxon>
        <taxon>Saurischia</taxon>
        <taxon>Theropoda</taxon>
        <taxon>Coelurosauria</taxon>
        <taxon>Aves</taxon>
        <taxon>Neognathae</taxon>
        <taxon>Neoaves</taxon>
        <taxon>Telluraves</taxon>
        <taxon>Australaves</taxon>
        <taxon>Passeriformes</taxon>
        <taxon>Sylvioidea</taxon>
        <taxon>Hirundinidae</taxon>
        <taxon>Hirundo</taxon>
    </lineage>
</organism>
<sequence length="221" mass="24119">MALAAADKWCKAAILSLSIEPAPALHDMLQNCSNRSGLRTWGSTGGLHRGPTPPRPALHISFSPNASGDGAVEHSDYLQEETFFKFVIPPSSMVKWISFIMVCSAKSGELSCNSLSLHSLYTVYKDPFCLNTVQPLCPHPVELQGVVVDKMQDLEIELVKSLIVVFGESIKLVQAPLQSPPTLQHIDTSSQLGDICKFADGGLNPLTQIISKDIKQDWAQY</sequence>
<gene>
    <name evidence="1" type="ORF">DUI87_16186</name>
</gene>